<dbReference type="AlphaFoldDB" id="A0A410H185"/>
<reference evidence="1 2" key="1">
    <citation type="journal article" date="2018" name="Environ. Microbiol.">
        <title>Genomes of ubiquitous marine and hypersaline Hydrogenovibrio, Thiomicrorhabdus and Thiomicrospira spp. encode a diversity of mechanisms to sustain chemolithoautotrophy in heterogeneous environments.</title>
        <authorList>
            <person name="Scott K.M."/>
            <person name="Williams J."/>
            <person name="Porter C.M.B."/>
            <person name="Russel S."/>
            <person name="Harmer T.L."/>
            <person name="Paul J.H."/>
            <person name="Antonen K.M."/>
            <person name="Bridges M.K."/>
            <person name="Camper G.J."/>
            <person name="Campla C.K."/>
            <person name="Casella L.G."/>
            <person name="Chase E."/>
            <person name="Conrad J.W."/>
            <person name="Cruz M.C."/>
            <person name="Dunlap D.S."/>
            <person name="Duran L."/>
            <person name="Fahsbender E.M."/>
            <person name="Goldsmith D.B."/>
            <person name="Keeley R.F."/>
            <person name="Kondoff M.R."/>
            <person name="Kussy B.I."/>
            <person name="Lane M.K."/>
            <person name="Lawler S."/>
            <person name="Leigh B.A."/>
            <person name="Lewis C."/>
            <person name="Lostal L.M."/>
            <person name="Marking D."/>
            <person name="Mancera P.A."/>
            <person name="McClenthan E.C."/>
            <person name="McIntyre E.A."/>
            <person name="Mine J.A."/>
            <person name="Modi S."/>
            <person name="Moore B.D."/>
            <person name="Morgan W.A."/>
            <person name="Nelson K.M."/>
            <person name="Nguyen K.N."/>
            <person name="Ogburn N."/>
            <person name="Parrino D.G."/>
            <person name="Pedapudi A.D."/>
            <person name="Pelham R.P."/>
            <person name="Preece A.M."/>
            <person name="Rampersad E.A."/>
            <person name="Richardson J.C."/>
            <person name="Rodgers C.M."/>
            <person name="Schaffer B.L."/>
            <person name="Sheridan N.E."/>
            <person name="Solone M.R."/>
            <person name="Staley Z.R."/>
            <person name="Tabuchi M."/>
            <person name="Waide R.J."/>
            <person name="Wanjugi P.W."/>
            <person name="Young S."/>
            <person name="Clum A."/>
            <person name="Daum C."/>
            <person name="Huntemann M."/>
            <person name="Ivanova N."/>
            <person name="Kyrpides N."/>
            <person name="Mikhailova N."/>
            <person name="Palaniappan K."/>
            <person name="Pillay M."/>
            <person name="Reddy T.B.K."/>
            <person name="Shapiro N."/>
            <person name="Stamatis D."/>
            <person name="Varghese N."/>
            <person name="Woyke T."/>
            <person name="Boden R."/>
            <person name="Freyermuth S.K."/>
            <person name="Kerfeld C.A."/>
        </authorList>
    </citation>
    <scope>NUCLEOTIDE SEQUENCE [LARGE SCALE GENOMIC DNA]</scope>
    <source>
        <strain evidence="1 2">JR-2</strain>
    </source>
</reference>
<dbReference type="EMBL" id="CP035033">
    <property type="protein sequence ID" value="QAB14381.1"/>
    <property type="molecule type" value="Genomic_DNA"/>
</dbReference>
<evidence type="ECO:0000313" key="1">
    <source>
        <dbReference type="EMBL" id="QAB14381.1"/>
    </source>
</evidence>
<gene>
    <name evidence="1" type="ORF">EPV75_01180</name>
</gene>
<organism evidence="1 2">
    <name type="scientific">Hydrogenovibrio thermophilus</name>
    <dbReference type="NCBI Taxonomy" id="265883"/>
    <lineage>
        <taxon>Bacteria</taxon>
        <taxon>Pseudomonadati</taxon>
        <taxon>Pseudomonadota</taxon>
        <taxon>Gammaproteobacteria</taxon>
        <taxon>Thiotrichales</taxon>
        <taxon>Piscirickettsiaceae</taxon>
        <taxon>Hydrogenovibrio</taxon>
    </lineage>
</organism>
<proteinExistence type="predicted"/>
<sequence length="92" mass="10696">MTIHYTIQTFDNQEPPHLLKTIKIRNALALPSVNHTVNIDFDDYIVQEVRHRIAYKTETFTSEQGIQSSYQEVDDIVVIARKKEGETTYSLK</sequence>
<dbReference type="RefSeq" id="WP_068646993.1">
    <property type="nucleotide sequence ID" value="NZ_CP035033.1"/>
</dbReference>
<dbReference type="Proteomes" id="UP000285478">
    <property type="component" value="Chromosome"/>
</dbReference>
<accession>A0A410H185</accession>
<protein>
    <submittedName>
        <fullName evidence="1">Uncharacterized protein</fullName>
    </submittedName>
</protein>
<name>A0A410H185_9GAMM</name>
<evidence type="ECO:0000313" key="2">
    <source>
        <dbReference type="Proteomes" id="UP000285478"/>
    </source>
</evidence>
<dbReference type="KEGG" id="htr:EPV75_01180"/>
<keyword evidence="2" id="KW-1185">Reference proteome</keyword>